<gene>
    <name evidence="4" type="ORF">NIES2135_34480</name>
</gene>
<accession>A0A1Z4JIR5</accession>
<dbReference type="InterPro" id="IPR013491">
    <property type="entry name" value="Tape_meas_N"/>
</dbReference>
<evidence type="ECO:0000313" key="4">
    <source>
        <dbReference type="EMBL" id="BAY56614.1"/>
    </source>
</evidence>
<keyword evidence="5" id="KW-1185">Reference proteome</keyword>
<evidence type="ECO:0000259" key="3">
    <source>
        <dbReference type="Pfam" id="PF20155"/>
    </source>
</evidence>
<feature type="coiled-coil region" evidence="1">
    <location>
        <begin position="1980"/>
        <end position="2094"/>
    </location>
</feature>
<name>A0A1Z4JIR5_LEPBY</name>
<feature type="region of interest" description="Disordered" evidence="2">
    <location>
        <begin position="2422"/>
        <end position="2453"/>
    </location>
</feature>
<dbReference type="NCBIfam" id="TIGR02675">
    <property type="entry name" value="tape_meas_nterm"/>
    <property type="match status" value="1"/>
</dbReference>
<feature type="compositionally biased region" description="Polar residues" evidence="2">
    <location>
        <begin position="2430"/>
        <end position="2450"/>
    </location>
</feature>
<reference evidence="4 5" key="1">
    <citation type="submission" date="2017-06" db="EMBL/GenBank/DDBJ databases">
        <title>Genome sequencing of cyanobaciteial culture collection at National Institute for Environmental Studies (NIES).</title>
        <authorList>
            <person name="Hirose Y."/>
            <person name="Shimura Y."/>
            <person name="Fujisawa T."/>
            <person name="Nakamura Y."/>
            <person name="Kawachi M."/>
        </authorList>
    </citation>
    <scope>NUCLEOTIDE SEQUENCE [LARGE SCALE GENOMIC DNA]</scope>
    <source>
        <strain evidence="4 5">NIES-2135</strain>
    </source>
</reference>
<dbReference type="Pfam" id="PF20155">
    <property type="entry name" value="TMP_3"/>
    <property type="match status" value="1"/>
</dbReference>
<evidence type="ECO:0000256" key="1">
    <source>
        <dbReference type="SAM" id="Coils"/>
    </source>
</evidence>
<dbReference type="PANTHER" id="PTHR34491:SF156">
    <property type="entry name" value="KINESIN MOTOR DOMAIN-CONTAINING PROTEIN"/>
    <property type="match status" value="1"/>
</dbReference>
<organism evidence="4 5">
    <name type="scientific">Leptolyngbya boryana NIES-2135</name>
    <dbReference type="NCBI Taxonomy" id="1973484"/>
    <lineage>
        <taxon>Bacteria</taxon>
        <taxon>Bacillati</taxon>
        <taxon>Cyanobacteriota</taxon>
        <taxon>Cyanophyceae</taxon>
        <taxon>Leptolyngbyales</taxon>
        <taxon>Leptolyngbyaceae</taxon>
        <taxon>Leptolyngbya group</taxon>
        <taxon>Leptolyngbya</taxon>
    </lineage>
</organism>
<evidence type="ECO:0000313" key="5">
    <source>
        <dbReference type="Proteomes" id="UP000217895"/>
    </source>
</evidence>
<sequence>MSTSVGSLFLELGLDSTSYQQKLQEAHRMTQQMGLQMQSNLNLKPQIDTRGLQTLSDSAKSAQKSAQTVLDNNPLKVKADTQEIEQFKKSIENSFNNLSKPKIHLAATTDDRKLTELNKHLNLKDQHVKQIQRSWDANPLTPKTDLSHLNAAQSQVASFRRDVQGLNDDLAKIKSSLNQTFKLAIDDSDLRKIEERIGNIKAQKIKVDASIFEPKERSTKPKEQVIKVRQDTSLLGGLKTGFIEGIGQSFALRVGSGMVAGVEKNLGINLKKIGDSFGVRYSELARNISENFVKSIGLSDGSKALTSEFNAVLKKWEDLSEVSATAIGTTLKQAITGNFAEAKKEIIALSKEIAALGIDSGFAPVRVRKREVAKGAAKEVLNRQGSINVDRNDAIDNAQSITIATGGLNFSPGGKENTNFIRDLLKPVLPNSYIVGVANPATNDPEGFATQFDDFIKKLFAGLGREIGDLDVKNIGKLAEMAIVKGINPDAITMAATAYAYKQAYPEKGINLVGTSGGGHVAADAVHLLELLGLDTKGLGITTPFAGLANVTDPKKFRAQIGTADPIYQRMFGMGIFKPGDVQDVYPGVGLGHLLPKFLAEESVQKDIQAFLGDRIGSINPDVTGKKGYSNMLGFYTKKASDSANIRDAIAQSQGMQGESWFYKPEDSFSRLQDLQGYIGAIRDVSKKAKGSVKQEAEDYVQFLEEFYVELEKHFASDRQYLPDLSKAKQYYPEAVQAQSERPIYTDKSMSAALQDYRYRGKTQAELGNFRRSISAMRGDSVDGYSYFQKEAGTQSHIQGLSSYLSDLSKNASSGQGTIVQSQQKFVSSLAKLIEQYHEVGLDPNSWEIDSLEAQLNELESALKQPFNPKLDIDQVAIAKAKIEKSTTEFASRTKSVFRRVVEATKDAANAGGLALLNQKIASIEAFKDDTGASPQVAQFSDLSWRGYGAIARQDAGKVLEFLQGTVGKGYGALKGVENFALNALPFGQTAKTGLQQIALPAIAFNMATHALPGGGVMAEGATNAMSHALQLPFGAMGDAITTAVNSSMGEAIAHIPVIGSKLAPALQAGITNLIEGAVQNLASGAASIATPVVGGQAMLAPAKIAGEAIIGDQSAIVAATQQKMGVLKAGIDQAQRMMSARPNRSQLFVSGIEQDLKQIGAQIDQGIATLAPIQRTSTIEGNQLAQLKGQVAQQEKKLNQLVNGLKEMFAHPQQTMRSSVQGDIIDAEIIDVTPMKSAMPLPSSKDMIEQAQKNAIAQLKKLRQVFAEQTKLATSGSPESAAVASELQAAIAQSRKEIDSVMSAIGKNASKPLKEAARQARAQITRTETAVNKAGSQKDGNDIGVNIASGMNAGLAQGIAGVQSAAERLARAAIDSAEDELEIKSPSRVFVRIGQMAVAGLEKGLDAIGQIGVGQQLAPIMQEVKDILSGLAPEAAKVAGLVQKAIGMIPAPIRGAIGAFLGFQALSFVFPFLADFAAQSAQTALEVQNLERSLLFTEGGIDKGIAKLKQINDEANQLGTNAAKAAEGYSRIASAAKDTPLEGVGANQFYEGLQTAAIASNANAQRQELVNLAGAQMVQKGTLSQEELRQQLAENMQGVNVSAVLARSMNVDVPKLNKMIEQGLVTSDVLPKFGQQLQAELAIPAEEASKSAQASFNRLDNSIMQVQTTVGKGILPAQAFGAEAIAKTLSAVNNNANTLMSSIAALSIMLGVTLVKALWTVINQFVMLPSLSVMASNAFRAMGSSIGTAAASIGTFALRFTLLTAAIMAAAEAMSVFQDQSGQLRTSTDTAKKSLDALQEKLRGKADVDVSRDIMGFNQQKKNAAYDQYVQNEKNPFLQGWARFNQALSNTTGQLDLGMQWQRFKQNKGEKDKTRSIEELQNLTPTALKESQSLRGSADIQRLKQIDKQLEEIQLKQRALRSTNPDDIQGLNTLKRQEEALRQGSESLLEKKATAQKNTAVFIESLKSHIEELDKDPKFIKKVEELKKLLKEAEQEQQNFNRTFESSATRLERFAKAWDSTIARMKDASAELQNQENLANTAINNAQASGQLTPGQAQFGKTTAGQDRMRADAAQTKAKIADLESQLQKLDATKVLGQYNLSKAGAQELTIQAGKAPEGSQERKVFESTAQLKELQQQAIRMDSELSASIAQVGEELYNSNKAIADYYRSIQRQVEDINSTIKSREIEIRSLGLKDRLNKALNGMQASFVDDLLGALFESLDVANKQAQNVADAVRERTANLRSLEDTTLQGQDLARGLPMGGSSGDSGGAIASGLFTAPTARNGGSAEYHIDTKFHKSMSDATRIAIMDGLAQAYEAQGKKIEFSNAAVAGEIYDYRDPKRGELLKRAQSAHSHSQYSEWDSIDYYIPNKNDNRFGKSAENAQIMLPTMPGGKVEYGSGGNYGNYALVYDSKGNLVLKTGHGDDGRSLPQSRSFSSVAQSRPQATGRSPISAVGGFDANRINTSVSILQQQGLTPLAAAYLTGSFMQESGGSGWEKADRGTHRGIMQWEKGVRDRGLPSDFAGQVKYAVQEANQDSPHHVATLKNPNATPEQVKKAIEGFTRWGAGEEKSRFKYGDEIFAQLRQGRGGAIAGMSPVDLSGIQGSLSNATGANNASIEQLTTAKNNNLQTTADLNRSKALLSATEGARDRFTASRQAYENALNNRRGLGISSVESKLQQDIEDIERNTRDTIEEAQKRLRQYQTDLNKLDKAESALKELHSLKGITSEQFKIESDQIAEARKKINEAVQFDEKAIAQAEQNRKDIVLDLRQKAEYEIAKRTQVIQKQFDDQTLERFRLTAEAAERMRDPMKAIDINSEAQRFEVESSIQPAILEQEEFGRQNKLSREQVEKLIANVKELAALRLEKITYEARKLREELEASSRQEVFNSFSNLAEAQIQSLQILGLDTFAKDIQRERSLVEARMQYASEMKRLNETPMLPDERKIAQSNVDRTLSVKIDNIKRQYSVLNEVISQNRGAFEGFFSGILSGTDSIGSAFTKMIQSIAGNLANLASKYLTDELIGLITGKSRKANEQDAKGMFEPISPTKTYDQQGRELAIAATDAGTNFKGLTEQAGQIIIDAGNRFAEAIAQSQIGMEQSNLADVIDRKFSLTNLEGFNSPIDFLNADSYGFGNAKVSGWSGNVSSNDDMRFTKILSSQAISSIGKDSQDLFTTAENSSFAIAENFKVASDMIASAGTKTSDNLLSGLNQGLPGVIQGIVGLFGGGGKKGGGGFLGILNSVLGIAGGLFGGGGGAAMPDIATPVLNLVPNFAKGGFASDNRPFINGELFKDGKNPIAQAVRREGNGAFVGVINKDEYILNGMETQMFFALGFDKIVKGRVPNFRNGSSGSIGMGAAAKFSSGQQISITVPVSVSDNSSVDPQKLGESIRGAVQNEIARQQRPGGQLY</sequence>
<keyword evidence="1" id="KW-0175">Coiled coil</keyword>
<dbReference type="EMBL" id="AP018203">
    <property type="protein sequence ID" value="BAY56614.1"/>
    <property type="molecule type" value="Genomic_DNA"/>
</dbReference>
<feature type="domain" description="Tape measure protein N-terminal" evidence="3">
    <location>
        <begin position="1481"/>
        <end position="1668"/>
    </location>
</feature>
<proteinExistence type="predicted"/>
<evidence type="ECO:0000256" key="2">
    <source>
        <dbReference type="SAM" id="MobiDB-lite"/>
    </source>
</evidence>
<dbReference type="Proteomes" id="UP000217895">
    <property type="component" value="Chromosome"/>
</dbReference>
<feature type="coiled-coil region" evidence="1">
    <location>
        <begin position="2675"/>
        <end position="2762"/>
    </location>
</feature>
<protein>
    <recommendedName>
        <fullName evidence="3">Tape measure protein N-terminal domain-containing protein</fullName>
    </recommendedName>
</protein>
<dbReference type="PANTHER" id="PTHR34491">
    <property type="entry name" value="A-TYPE INCLUSION PROTEIN, PUTATIVE-RELATED"/>
    <property type="match status" value="1"/>
</dbReference>